<name>A0A061F094_THECC</name>
<dbReference type="PANTHER" id="PTHR46890">
    <property type="entry name" value="NON-LTR RETROLELEMENT REVERSE TRANSCRIPTASE-LIKE PROTEIN-RELATED"/>
    <property type="match status" value="1"/>
</dbReference>
<dbReference type="InParanoid" id="A0A061F094"/>
<reference evidence="1 2" key="1">
    <citation type="journal article" date="2013" name="Genome Biol.">
        <title>The genome sequence of the most widely cultivated cacao type and its use to identify candidate genes regulating pod color.</title>
        <authorList>
            <person name="Motamayor J.C."/>
            <person name="Mockaitis K."/>
            <person name="Schmutz J."/>
            <person name="Haiminen N."/>
            <person name="Iii D.L."/>
            <person name="Cornejo O."/>
            <person name="Findley S.D."/>
            <person name="Zheng P."/>
            <person name="Utro F."/>
            <person name="Royaert S."/>
            <person name="Saski C."/>
            <person name="Jenkins J."/>
            <person name="Podicheti R."/>
            <person name="Zhao M."/>
            <person name="Scheffler B.E."/>
            <person name="Stack J.C."/>
            <person name="Feltus F.A."/>
            <person name="Mustiga G.M."/>
            <person name="Amores F."/>
            <person name="Phillips W."/>
            <person name="Marelli J.P."/>
            <person name="May G.D."/>
            <person name="Shapiro H."/>
            <person name="Ma J."/>
            <person name="Bustamante C.D."/>
            <person name="Schnell R.J."/>
            <person name="Main D."/>
            <person name="Gilbert D."/>
            <person name="Parida L."/>
            <person name="Kuhn D.N."/>
        </authorList>
    </citation>
    <scope>NUCLEOTIDE SEQUENCE [LARGE SCALE GENOMIC DNA]</scope>
    <source>
        <strain evidence="2">cv. Matina 1-6</strain>
    </source>
</reference>
<evidence type="ECO:0000313" key="2">
    <source>
        <dbReference type="Proteomes" id="UP000026915"/>
    </source>
</evidence>
<accession>A0A061F094</accession>
<dbReference type="PANTHER" id="PTHR46890:SF48">
    <property type="entry name" value="RNA-DIRECTED DNA POLYMERASE"/>
    <property type="match status" value="1"/>
</dbReference>
<dbReference type="InterPro" id="IPR052343">
    <property type="entry name" value="Retrotransposon-Effector_Assoc"/>
</dbReference>
<dbReference type="Proteomes" id="UP000026915">
    <property type="component" value="Chromosome 5"/>
</dbReference>
<dbReference type="EMBL" id="CM001883">
    <property type="protein sequence ID" value="EOY07934.1"/>
    <property type="molecule type" value="Genomic_DNA"/>
</dbReference>
<evidence type="ECO:0000313" key="1">
    <source>
        <dbReference type="EMBL" id="EOY07934.1"/>
    </source>
</evidence>
<dbReference type="eggNOG" id="KOG1075">
    <property type="taxonomic scope" value="Eukaryota"/>
</dbReference>
<protein>
    <recommendedName>
        <fullName evidence="3">Reverse transcriptase domain-containing protein</fullName>
    </recommendedName>
</protein>
<dbReference type="Gramene" id="EOY07934">
    <property type="protein sequence ID" value="EOY07934"/>
    <property type="gene ID" value="TCM_022263"/>
</dbReference>
<evidence type="ECO:0008006" key="3">
    <source>
        <dbReference type="Google" id="ProtNLM"/>
    </source>
</evidence>
<organism evidence="1 2">
    <name type="scientific">Theobroma cacao</name>
    <name type="common">Cacao</name>
    <name type="synonym">Cocoa</name>
    <dbReference type="NCBI Taxonomy" id="3641"/>
    <lineage>
        <taxon>Eukaryota</taxon>
        <taxon>Viridiplantae</taxon>
        <taxon>Streptophyta</taxon>
        <taxon>Embryophyta</taxon>
        <taxon>Tracheophyta</taxon>
        <taxon>Spermatophyta</taxon>
        <taxon>Magnoliopsida</taxon>
        <taxon>eudicotyledons</taxon>
        <taxon>Gunneridae</taxon>
        <taxon>Pentapetalae</taxon>
        <taxon>rosids</taxon>
        <taxon>malvids</taxon>
        <taxon>Malvales</taxon>
        <taxon>Malvaceae</taxon>
        <taxon>Byttnerioideae</taxon>
        <taxon>Theobroma</taxon>
    </lineage>
</organism>
<proteinExistence type="predicted"/>
<dbReference type="AlphaFoldDB" id="A0A061F094"/>
<dbReference type="HOGENOM" id="CLU_783922_0_0_1"/>
<gene>
    <name evidence="1" type="ORF">TCM_022263</name>
</gene>
<keyword evidence="2" id="KW-1185">Reference proteome</keyword>
<sequence length="354" mass="39862">MEDEVNDAIFNCDRNKALRLDGFNFNFFKAQLVSIKEEVMAFMKKFYDTSTFDERINSSIITLIPKCYNPMVLNEYKSISLVRSVYKVVTNVFANRFRVVIGEVVGLNQFTFIKGRQIVNCALIANELVDSLQKSRDGGVFFKVKEVDHFMYHFGCRFGSEAFSALVHKAVVIAGHYSPSSFCRAGLGNNGTEVELWKNVWDGLPPSKVKSKWPSENGSITDVVNASFLACESIMRKYFVGKTTSGMAQVQHRWGYQRVSWTSREQWVLAIREVVVIFAASSWASDTGIIIESDSKNAVAWITNPEASSWTLRQLILKIIALKNDLDKRFDSNVSLDNSCWGVGGPGLFMALPD</sequence>